<dbReference type="InterPro" id="IPR050194">
    <property type="entry name" value="Glycosyltransferase_grp1"/>
</dbReference>
<evidence type="ECO:0000313" key="3">
    <source>
        <dbReference type="Proteomes" id="UP000178606"/>
    </source>
</evidence>
<dbReference type="PANTHER" id="PTHR45947:SF14">
    <property type="entry name" value="SLL1723 PROTEIN"/>
    <property type="match status" value="1"/>
</dbReference>
<evidence type="ECO:0000259" key="1">
    <source>
        <dbReference type="Pfam" id="PF13439"/>
    </source>
</evidence>
<feature type="domain" description="Glycosyltransferase subfamily 4-like N-terminal" evidence="1">
    <location>
        <begin position="64"/>
        <end position="183"/>
    </location>
</feature>
<sequence length="382" mass="43194">MKATVGHLKIHYLALTETFIYGYLVNARRFDPLVLTDVARNLSLFPIDCSYLITQGEVEALRRGMGARSGPFLRVFLGALDYPNCFERFIRERDIGLLHAHFGVAGCRAVRLKRRVGVPLVTTFYGVDAAKWLSAPEMRRAFKRLFQEGDLFLALGKDMVGRLRAAGCPEEKIRIQRLGVDVEEIAFHPRRWPEDGKRVVLLYCGRLVEKKGILYALEAFARLADRWKDLEFRVVGGGPLRPDVEQAVRRMDLQDRVVLRGALPHAEAMKEMRDAHLFILPSLTAPDGDMEGTPTVLMEAQASGLPVVSTHHADIPEVVLDGESGFLVPERDSRALTDRLSHLLETPDRWPEIGLAGRGHIERRYNIHREAQKLEDIYADLL</sequence>
<dbReference type="PANTHER" id="PTHR45947">
    <property type="entry name" value="SULFOQUINOVOSYL TRANSFERASE SQD2"/>
    <property type="match status" value="1"/>
</dbReference>
<dbReference type="Gene3D" id="3.40.50.2000">
    <property type="entry name" value="Glycogen Phosphorylase B"/>
    <property type="match status" value="2"/>
</dbReference>
<dbReference type="InterPro" id="IPR028098">
    <property type="entry name" value="Glyco_trans_4-like_N"/>
</dbReference>
<proteinExistence type="predicted"/>
<dbReference type="Pfam" id="PF13692">
    <property type="entry name" value="Glyco_trans_1_4"/>
    <property type="match status" value="1"/>
</dbReference>
<accession>A0A1F6CTY7</accession>
<comment type="caution">
    <text evidence="2">The sequence shown here is derived from an EMBL/GenBank/DDBJ whole genome shotgun (WGS) entry which is preliminary data.</text>
</comment>
<dbReference type="AlphaFoldDB" id="A0A1F6CTY7"/>
<gene>
    <name evidence="2" type="ORF">A3F84_25420</name>
</gene>
<protein>
    <recommendedName>
        <fullName evidence="1">Glycosyltransferase subfamily 4-like N-terminal domain-containing protein</fullName>
    </recommendedName>
</protein>
<dbReference type="SUPFAM" id="SSF53756">
    <property type="entry name" value="UDP-Glycosyltransferase/glycogen phosphorylase"/>
    <property type="match status" value="1"/>
</dbReference>
<name>A0A1F6CTY7_HANXR</name>
<evidence type="ECO:0000313" key="2">
    <source>
        <dbReference type="EMBL" id="OGG52530.1"/>
    </source>
</evidence>
<dbReference type="Pfam" id="PF13439">
    <property type="entry name" value="Glyco_transf_4"/>
    <property type="match status" value="1"/>
</dbReference>
<dbReference type="EMBL" id="MFKF01000140">
    <property type="protein sequence ID" value="OGG52530.1"/>
    <property type="molecule type" value="Genomic_DNA"/>
</dbReference>
<reference evidence="2 3" key="1">
    <citation type="journal article" date="2016" name="Nat. Commun.">
        <title>Thousands of microbial genomes shed light on interconnected biogeochemical processes in an aquifer system.</title>
        <authorList>
            <person name="Anantharaman K."/>
            <person name="Brown C.T."/>
            <person name="Hug L.A."/>
            <person name="Sharon I."/>
            <person name="Castelle C.J."/>
            <person name="Probst A.J."/>
            <person name="Thomas B.C."/>
            <person name="Singh A."/>
            <person name="Wilkins M.J."/>
            <person name="Karaoz U."/>
            <person name="Brodie E.L."/>
            <person name="Williams K.H."/>
            <person name="Hubbard S.S."/>
            <person name="Banfield J.F."/>
        </authorList>
    </citation>
    <scope>NUCLEOTIDE SEQUENCE [LARGE SCALE GENOMIC DNA]</scope>
    <source>
        <strain evidence="3">RIFCSPLOWO2_12_FULL_64_10</strain>
    </source>
</reference>
<dbReference type="Proteomes" id="UP000178606">
    <property type="component" value="Unassembled WGS sequence"/>
</dbReference>
<dbReference type="GO" id="GO:0016757">
    <property type="term" value="F:glycosyltransferase activity"/>
    <property type="evidence" value="ECO:0007669"/>
    <property type="project" value="TreeGrafter"/>
</dbReference>
<organism evidence="2 3">
    <name type="scientific">Handelsmanbacteria sp. (strain RIFCSPLOWO2_12_FULL_64_10)</name>
    <dbReference type="NCBI Taxonomy" id="1817868"/>
    <lineage>
        <taxon>Bacteria</taxon>
        <taxon>Candidatus Handelsmaniibacteriota</taxon>
    </lineage>
</organism>